<organism evidence="1 2">
    <name type="scientific">Octopus vulgaris</name>
    <name type="common">Common octopus</name>
    <dbReference type="NCBI Taxonomy" id="6645"/>
    <lineage>
        <taxon>Eukaryota</taxon>
        <taxon>Metazoa</taxon>
        <taxon>Spiralia</taxon>
        <taxon>Lophotrochozoa</taxon>
        <taxon>Mollusca</taxon>
        <taxon>Cephalopoda</taxon>
        <taxon>Coleoidea</taxon>
        <taxon>Octopodiformes</taxon>
        <taxon>Octopoda</taxon>
        <taxon>Incirrata</taxon>
        <taxon>Octopodidae</taxon>
        <taxon>Octopus</taxon>
    </lineage>
</organism>
<dbReference type="AlphaFoldDB" id="A0AA36AXW3"/>
<accession>A0AA36AXW3</accession>
<dbReference type="Proteomes" id="UP001162480">
    <property type="component" value="Chromosome 5"/>
</dbReference>
<proteinExistence type="predicted"/>
<evidence type="ECO:0000313" key="1">
    <source>
        <dbReference type="EMBL" id="CAI9722897.1"/>
    </source>
</evidence>
<protein>
    <submittedName>
        <fullName evidence="1">Uncharacterized protein</fullName>
    </submittedName>
</protein>
<dbReference type="EMBL" id="OX597818">
    <property type="protein sequence ID" value="CAI9722897.1"/>
    <property type="molecule type" value="Genomic_DNA"/>
</dbReference>
<gene>
    <name evidence="1" type="ORF">OCTVUL_1B009449</name>
</gene>
<evidence type="ECO:0000313" key="2">
    <source>
        <dbReference type="Proteomes" id="UP001162480"/>
    </source>
</evidence>
<keyword evidence="2" id="KW-1185">Reference proteome</keyword>
<reference evidence="1" key="1">
    <citation type="submission" date="2023-08" db="EMBL/GenBank/DDBJ databases">
        <authorList>
            <person name="Alioto T."/>
            <person name="Alioto T."/>
            <person name="Gomez Garrido J."/>
        </authorList>
    </citation>
    <scope>NUCLEOTIDE SEQUENCE</scope>
</reference>
<name>A0AA36AXW3_OCTVU</name>
<sequence>MGLELSPLRGKVSHATSFEERLTMLKQLKAFAKNYTVLLVMIPSVIAVHVENPKRINKKLQITQRFAKHVSKNSFPVGC</sequence>